<evidence type="ECO:0000313" key="3">
    <source>
        <dbReference type="EMBL" id="SDH30866.1"/>
    </source>
</evidence>
<keyword evidence="3" id="KW-0808">Transferase</keyword>
<evidence type="ECO:0000259" key="2">
    <source>
        <dbReference type="Pfam" id="PF01757"/>
    </source>
</evidence>
<proteinExistence type="predicted"/>
<dbReference type="Pfam" id="PF01757">
    <property type="entry name" value="Acyl_transf_3"/>
    <property type="match status" value="1"/>
</dbReference>
<organism evidence="3 4">
    <name type="scientific">Prevotella communis</name>
    <dbReference type="NCBI Taxonomy" id="2913614"/>
    <lineage>
        <taxon>Bacteria</taxon>
        <taxon>Pseudomonadati</taxon>
        <taxon>Bacteroidota</taxon>
        <taxon>Bacteroidia</taxon>
        <taxon>Bacteroidales</taxon>
        <taxon>Prevotellaceae</taxon>
        <taxon>Prevotella</taxon>
    </lineage>
</organism>
<dbReference type="AlphaFoldDB" id="A0A1G8BCB3"/>
<dbReference type="EMBL" id="FNCQ01000022">
    <property type="protein sequence ID" value="SDH30866.1"/>
    <property type="molecule type" value="Genomic_DNA"/>
</dbReference>
<feature type="transmembrane region" description="Helical" evidence="1">
    <location>
        <begin position="116"/>
        <end position="134"/>
    </location>
</feature>
<gene>
    <name evidence="3" type="ORF">SAMN04487901_1222</name>
</gene>
<dbReference type="Proteomes" id="UP000198779">
    <property type="component" value="Unassembled WGS sequence"/>
</dbReference>
<dbReference type="GO" id="GO:0016747">
    <property type="term" value="F:acyltransferase activity, transferring groups other than amino-acyl groups"/>
    <property type="evidence" value="ECO:0007669"/>
    <property type="project" value="InterPro"/>
</dbReference>
<keyword evidence="3" id="KW-0012">Acyltransferase</keyword>
<feature type="transmembrane region" description="Helical" evidence="1">
    <location>
        <begin position="266"/>
        <end position="285"/>
    </location>
</feature>
<name>A0A1G8BCB3_9BACT</name>
<dbReference type="STRING" id="645274.SAMN04487901_1222"/>
<dbReference type="RefSeq" id="WP_091819098.1">
    <property type="nucleotide sequence ID" value="NZ_FNCQ01000022.1"/>
</dbReference>
<evidence type="ECO:0000313" key="4">
    <source>
        <dbReference type="Proteomes" id="UP000198779"/>
    </source>
</evidence>
<sequence length="315" mass="37394">MTKAKTVSFNKSGYDPFIDFIKAYAIVCVLIGHTLPYLDYWGYGLWAGMQVPLFVLVQSFHSFKKDNHSINLKKILLRVILPYLLVQSTIFLYIIFFDSTRFHYFLLSGGAGPGSYYPWVYIQIALLLPIIKKWIDKNQNNKTKVLISFLIICESFEILFSIINLPDRLYRLFAIRYFFLLYFGWIWVREGIIINKRTTLLSFLSFIAIIYFEYFSVDDEVLFYNTAWKYHRWPCYYFVAIWGGYLLKKLYERLCSKTYFMKLIKLLAKCSYEIFLIQMIVLYVYPSDYIKDMIIISGLNNYTELSQVNIHSSSD</sequence>
<reference evidence="4" key="1">
    <citation type="submission" date="2016-10" db="EMBL/GenBank/DDBJ databases">
        <authorList>
            <person name="Varghese N."/>
            <person name="Submissions S."/>
        </authorList>
    </citation>
    <scope>NUCLEOTIDE SEQUENCE [LARGE SCALE GENOMIC DNA]</scope>
    <source>
        <strain evidence="4">BP1-148</strain>
    </source>
</reference>
<protein>
    <submittedName>
        <fullName evidence="3">Acyltransferase family protein</fullName>
    </submittedName>
</protein>
<feature type="transmembrane region" description="Helical" evidence="1">
    <location>
        <begin position="200"/>
        <end position="217"/>
    </location>
</feature>
<feature type="transmembrane region" description="Helical" evidence="1">
    <location>
        <begin position="229"/>
        <end position="246"/>
    </location>
</feature>
<feature type="transmembrane region" description="Helical" evidence="1">
    <location>
        <begin position="20"/>
        <end position="38"/>
    </location>
</feature>
<dbReference type="InterPro" id="IPR002656">
    <property type="entry name" value="Acyl_transf_3_dom"/>
</dbReference>
<feature type="transmembrane region" description="Helical" evidence="1">
    <location>
        <begin position="146"/>
        <end position="163"/>
    </location>
</feature>
<feature type="domain" description="Acyltransferase 3" evidence="2">
    <location>
        <begin position="16"/>
        <end position="285"/>
    </location>
</feature>
<keyword evidence="1" id="KW-0812">Transmembrane</keyword>
<feature type="transmembrane region" description="Helical" evidence="1">
    <location>
        <begin position="75"/>
        <end position="96"/>
    </location>
</feature>
<keyword evidence="1" id="KW-0472">Membrane</keyword>
<accession>A0A1G8BCB3</accession>
<feature type="transmembrane region" description="Helical" evidence="1">
    <location>
        <begin position="44"/>
        <end position="63"/>
    </location>
</feature>
<keyword evidence="1" id="KW-1133">Transmembrane helix</keyword>
<evidence type="ECO:0000256" key="1">
    <source>
        <dbReference type="SAM" id="Phobius"/>
    </source>
</evidence>
<keyword evidence="4" id="KW-1185">Reference proteome</keyword>
<feature type="transmembrane region" description="Helical" evidence="1">
    <location>
        <begin position="169"/>
        <end position="188"/>
    </location>
</feature>